<dbReference type="Pfam" id="PF00407">
    <property type="entry name" value="Bet_v_1"/>
    <property type="match status" value="2"/>
</dbReference>
<dbReference type="GO" id="GO:0006952">
    <property type="term" value="P:defense response"/>
    <property type="evidence" value="ECO:0007669"/>
    <property type="project" value="InterPro"/>
</dbReference>
<dbReference type="PANTHER" id="PTHR31907">
    <property type="entry name" value="MLP-LIKE PROTEIN 423"/>
    <property type="match status" value="1"/>
</dbReference>
<name>A0AA36DZ51_LACSI</name>
<dbReference type="EMBL" id="OX465079">
    <property type="protein sequence ID" value="CAI9275952.1"/>
    <property type="molecule type" value="Genomic_DNA"/>
</dbReference>
<dbReference type="InterPro" id="IPR000916">
    <property type="entry name" value="Bet_v_I/MLP"/>
</dbReference>
<proteinExistence type="predicted"/>
<feature type="domain" description="Bet v I/Major latex protein" evidence="1">
    <location>
        <begin position="1"/>
        <end position="107"/>
    </location>
</feature>
<evidence type="ECO:0000313" key="3">
    <source>
        <dbReference type="Proteomes" id="UP001177003"/>
    </source>
</evidence>
<dbReference type="SUPFAM" id="SSF55961">
    <property type="entry name" value="Bet v1-like"/>
    <property type="match status" value="2"/>
</dbReference>
<organism evidence="2 3">
    <name type="scientific">Lactuca saligna</name>
    <name type="common">Willowleaf lettuce</name>
    <dbReference type="NCBI Taxonomy" id="75948"/>
    <lineage>
        <taxon>Eukaryota</taxon>
        <taxon>Viridiplantae</taxon>
        <taxon>Streptophyta</taxon>
        <taxon>Embryophyta</taxon>
        <taxon>Tracheophyta</taxon>
        <taxon>Spermatophyta</taxon>
        <taxon>Magnoliopsida</taxon>
        <taxon>eudicotyledons</taxon>
        <taxon>Gunneridae</taxon>
        <taxon>Pentapetalae</taxon>
        <taxon>asterids</taxon>
        <taxon>campanulids</taxon>
        <taxon>Asterales</taxon>
        <taxon>Asteraceae</taxon>
        <taxon>Cichorioideae</taxon>
        <taxon>Cichorieae</taxon>
        <taxon>Lactucinae</taxon>
        <taxon>Lactuca</taxon>
    </lineage>
</organism>
<evidence type="ECO:0000313" key="2">
    <source>
        <dbReference type="EMBL" id="CAI9275952.1"/>
    </source>
</evidence>
<dbReference type="Gene3D" id="3.30.530.20">
    <property type="match status" value="2"/>
</dbReference>
<dbReference type="InterPro" id="IPR051761">
    <property type="entry name" value="MLP-like_ligand-binding"/>
</dbReference>
<dbReference type="Proteomes" id="UP001177003">
    <property type="component" value="Chromosome 3"/>
</dbReference>
<keyword evidence="3" id="KW-1185">Reference proteome</keyword>
<gene>
    <name evidence="2" type="ORF">LSALG_LOCUS15970</name>
</gene>
<reference evidence="2" key="1">
    <citation type="submission" date="2023-04" db="EMBL/GenBank/DDBJ databases">
        <authorList>
            <person name="Vijverberg K."/>
            <person name="Xiong W."/>
            <person name="Schranz E."/>
        </authorList>
    </citation>
    <scope>NUCLEOTIDE SEQUENCE</scope>
</reference>
<dbReference type="InterPro" id="IPR023393">
    <property type="entry name" value="START-like_dom_sf"/>
</dbReference>
<dbReference type="AlphaFoldDB" id="A0AA36DZ51"/>
<accession>A0AA36DZ51</accession>
<dbReference type="SMART" id="SM01037">
    <property type="entry name" value="Bet_v_1"/>
    <property type="match status" value="1"/>
</dbReference>
<evidence type="ECO:0000259" key="1">
    <source>
        <dbReference type="SMART" id="SM01037"/>
    </source>
</evidence>
<sequence length="107" mass="12270">MGLSSKTIQVKIKSSCDVFLELWKTNPCQVPTLTPTTIQNCQIREGEVGTIGSILFWDYFHDTDGSNNLVTWTVEYEKLNPNVPDPDTLLEFYKEVTKDIETQQLRN</sequence>
<protein>
    <recommendedName>
        <fullName evidence="1">Bet v I/Major latex protein domain-containing protein</fullName>
    </recommendedName>
</protein>